<feature type="domain" description="PDZ" evidence="3">
    <location>
        <begin position="934"/>
        <end position="1016"/>
    </location>
</feature>
<dbReference type="Pfam" id="PF09379">
    <property type="entry name" value="FERM_N"/>
    <property type="match status" value="1"/>
</dbReference>
<feature type="compositionally biased region" description="Basic and acidic residues" evidence="1">
    <location>
        <begin position="1855"/>
        <end position="1867"/>
    </location>
</feature>
<feature type="domain" description="FERM" evidence="2">
    <location>
        <begin position="11"/>
        <end position="316"/>
    </location>
</feature>
<dbReference type="InterPro" id="IPR014352">
    <property type="entry name" value="FERM/acyl-CoA-bd_prot_sf"/>
</dbReference>
<feature type="region of interest" description="Disordered" evidence="1">
    <location>
        <begin position="1781"/>
        <end position="1971"/>
    </location>
</feature>
<feature type="domain" description="PDZ" evidence="3">
    <location>
        <begin position="649"/>
        <end position="730"/>
    </location>
</feature>
<dbReference type="SMART" id="SM00228">
    <property type="entry name" value="PDZ"/>
    <property type="match status" value="9"/>
</dbReference>
<keyword evidence="5" id="KW-1185">Reference proteome</keyword>
<dbReference type="PRINTS" id="PR00935">
    <property type="entry name" value="BAND41"/>
</dbReference>
<reference evidence="4" key="1">
    <citation type="submission" date="2021-01" db="UniProtKB">
        <authorList>
            <consortium name="EnsemblMetazoa"/>
        </authorList>
    </citation>
    <scope>IDENTIFICATION</scope>
</reference>
<evidence type="ECO:0000256" key="1">
    <source>
        <dbReference type="SAM" id="MobiDB-lite"/>
    </source>
</evidence>
<feature type="region of interest" description="Disordered" evidence="1">
    <location>
        <begin position="1735"/>
        <end position="1767"/>
    </location>
</feature>
<feature type="domain" description="PDZ" evidence="3">
    <location>
        <begin position="1999"/>
        <end position="2081"/>
    </location>
</feature>
<organism evidence="4 5">
    <name type="scientific">Clytia hemisphaerica</name>
    <dbReference type="NCBI Taxonomy" id="252671"/>
    <lineage>
        <taxon>Eukaryota</taxon>
        <taxon>Metazoa</taxon>
        <taxon>Cnidaria</taxon>
        <taxon>Hydrozoa</taxon>
        <taxon>Hydroidolina</taxon>
        <taxon>Leptothecata</taxon>
        <taxon>Obeliida</taxon>
        <taxon>Clytiidae</taxon>
        <taxon>Clytia</taxon>
    </lineage>
</organism>
<dbReference type="InterPro" id="IPR029071">
    <property type="entry name" value="Ubiquitin-like_domsf"/>
</dbReference>
<feature type="compositionally biased region" description="Polar residues" evidence="1">
    <location>
        <begin position="1838"/>
        <end position="1851"/>
    </location>
</feature>
<dbReference type="InterPro" id="IPR019748">
    <property type="entry name" value="FERM_central"/>
</dbReference>
<feature type="domain" description="PDZ" evidence="3">
    <location>
        <begin position="419"/>
        <end position="500"/>
    </location>
</feature>
<dbReference type="PANTHER" id="PTHR46900:SF2">
    <property type="entry name" value="TYROSINE-PROTEIN PHOSPHATASE NON-RECEPTOR TYPE 13"/>
    <property type="match status" value="1"/>
</dbReference>
<dbReference type="InterPro" id="IPR019749">
    <property type="entry name" value="Band_41_domain"/>
</dbReference>
<dbReference type="InterPro" id="IPR011993">
    <property type="entry name" value="PH-like_dom_sf"/>
</dbReference>
<dbReference type="CDD" id="cd14473">
    <property type="entry name" value="FERM_B-lobe"/>
    <property type="match status" value="1"/>
</dbReference>
<dbReference type="SMART" id="SM01196">
    <property type="entry name" value="FERM_C"/>
    <property type="match status" value="1"/>
</dbReference>
<dbReference type="InterPro" id="IPR035963">
    <property type="entry name" value="FERM_2"/>
</dbReference>
<evidence type="ECO:0000313" key="4">
    <source>
        <dbReference type="EnsemblMetazoa" id="CLYHEMP021084.1"/>
    </source>
</evidence>
<dbReference type="PANTHER" id="PTHR46900">
    <property type="entry name" value="TYROSINE-PROTEIN PHOSPHATASE NON-RECEPTOR TYPE 13"/>
    <property type="match status" value="1"/>
</dbReference>
<dbReference type="InterPro" id="IPR018979">
    <property type="entry name" value="FERM_N"/>
</dbReference>
<dbReference type="Gene3D" id="3.10.20.90">
    <property type="entry name" value="Phosphatidylinositol 3-kinase Catalytic Subunit, Chain A, domain 1"/>
    <property type="match status" value="1"/>
</dbReference>
<dbReference type="SMART" id="SM00295">
    <property type="entry name" value="B41"/>
    <property type="match status" value="1"/>
</dbReference>
<dbReference type="OrthoDB" id="5975473at2759"/>
<proteinExistence type="predicted"/>
<dbReference type="InterPro" id="IPR001478">
    <property type="entry name" value="PDZ"/>
</dbReference>
<name>A0A7M6DPY1_9CNID</name>
<dbReference type="PROSITE" id="PS50106">
    <property type="entry name" value="PDZ"/>
    <property type="match status" value="9"/>
</dbReference>
<feature type="domain" description="PDZ" evidence="3">
    <location>
        <begin position="1126"/>
        <end position="1207"/>
    </location>
</feature>
<feature type="domain" description="PDZ" evidence="3">
    <location>
        <begin position="1221"/>
        <end position="1302"/>
    </location>
</feature>
<evidence type="ECO:0000259" key="2">
    <source>
        <dbReference type="PROSITE" id="PS50057"/>
    </source>
</evidence>
<feature type="compositionally biased region" description="Basic and acidic residues" evidence="1">
    <location>
        <begin position="403"/>
        <end position="415"/>
    </location>
</feature>
<feature type="region of interest" description="Disordered" evidence="1">
    <location>
        <begin position="1468"/>
        <end position="1489"/>
    </location>
</feature>
<dbReference type="InterPro" id="IPR052074">
    <property type="entry name" value="NonRcpt_TyrProt_Phosphatase"/>
</dbReference>
<feature type="compositionally biased region" description="Low complexity" evidence="1">
    <location>
        <begin position="1351"/>
        <end position="1363"/>
    </location>
</feature>
<dbReference type="Pfam" id="PF00595">
    <property type="entry name" value="PDZ"/>
    <property type="match status" value="9"/>
</dbReference>
<dbReference type="SUPFAM" id="SSF50729">
    <property type="entry name" value="PH domain-like"/>
    <property type="match status" value="1"/>
</dbReference>
<feature type="compositionally biased region" description="Low complexity" evidence="1">
    <location>
        <begin position="1927"/>
        <end position="1956"/>
    </location>
</feature>
<feature type="region of interest" description="Disordered" evidence="1">
    <location>
        <begin position="780"/>
        <end position="818"/>
    </location>
</feature>
<feature type="compositionally biased region" description="Polar residues" evidence="1">
    <location>
        <begin position="1519"/>
        <end position="1577"/>
    </location>
</feature>
<accession>A0A7M6DPY1</accession>
<feature type="compositionally biased region" description="Polar residues" evidence="1">
    <location>
        <begin position="1868"/>
        <end position="1900"/>
    </location>
</feature>
<feature type="region of interest" description="Disordered" evidence="1">
    <location>
        <begin position="1332"/>
        <end position="1363"/>
    </location>
</feature>
<dbReference type="Gene3D" id="1.20.80.10">
    <property type="match status" value="1"/>
</dbReference>
<feature type="domain" description="PDZ" evidence="3">
    <location>
        <begin position="825"/>
        <end position="893"/>
    </location>
</feature>
<dbReference type="Proteomes" id="UP000594262">
    <property type="component" value="Unplaced"/>
</dbReference>
<feature type="domain" description="PDZ" evidence="3">
    <location>
        <begin position="1030"/>
        <end position="1112"/>
    </location>
</feature>
<dbReference type="PROSITE" id="PS50057">
    <property type="entry name" value="FERM_3"/>
    <property type="match status" value="1"/>
</dbReference>
<feature type="domain" description="PDZ" evidence="3">
    <location>
        <begin position="542"/>
        <end position="623"/>
    </location>
</feature>
<dbReference type="InterPro" id="IPR036034">
    <property type="entry name" value="PDZ_sf"/>
</dbReference>
<feature type="region of interest" description="Disordered" evidence="1">
    <location>
        <begin position="1519"/>
        <end position="1586"/>
    </location>
</feature>
<protein>
    <submittedName>
        <fullName evidence="4">Uncharacterized protein</fullName>
    </submittedName>
</protein>
<feature type="region of interest" description="Disordered" evidence="1">
    <location>
        <begin position="342"/>
        <end position="415"/>
    </location>
</feature>
<dbReference type="SUPFAM" id="SSF50156">
    <property type="entry name" value="PDZ domain-like"/>
    <property type="match status" value="9"/>
</dbReference>
<dbReference type="SUPFAM" id="SSF47031">
    <property type="entry name" value="Second domain of FERM"/>
    <property type="match status" value="1"/>
</dbReference>
<dbReference type="EnsemblMetazoa" id="CLYHEMT021084.1">
    <property type="protein sequence ID" value="CLYHEMP021084.1"/>
    <property type="gene ID" value="CLYHEMG021084"/>
</dbReference>
<sequence length="2102" mass="230996">MTTPIIGEGEKLITTVLLNGERLHVRVHAHACGQNVFNAIVQHIGLNEITYFGLMIIKEGEQQFLDLDDKLNRLAKYAPHLWKDDESCNSSLVFTIFFRVKYYVENICLLQEQQTRHQYYLQLRKDVLENSIRVHDDTSMILASYALQTELGDYDRNIHGLDYFVPQLYLPAKTIAKLTIPYIKNALPAMHQSHRGLSEAQAEIEFLKEAQKLSEYGVLFNRVYKKEYNKKVPYNLGICVRGLVIYEETGPVRNPVCKHPWAKVKKMSFKRSKFIVESECTNPAFAKLMFYTTNYKRSRYLLRMSSSFFNFQMMMASRLAMLPEHLQQEEQYAPPVIPTMQQATPSQVAPQRLDSARSRQLDTTDSASPLIMGVNGDQAGKKGSITNGTTGTGSTQNGSVVKETPKAKPKPKPEAKQYTLDLVKKEGSFGFSIVGGIELGGIFVKDVTLGGPASQSGLIKAGDRIVQINKDSFENVTRREAINTLRAAPDKSRFIMETFGQNLVFEADVSILTPLAVSAQSLAIHQPQIPVQQTDRESEFIRVDLPRKDNSYGIGFTGGPEFGGVYVKSILQNGSAELDGRVAIGDRIIEVNQTNVETFSRKKILELLKQTTGNCTLVLERFKQIPAAGGGTIYIDREKVLRSNQNFISITLNKKNDSLGFSITGGLDLGGIFVKYINPNGPAAMDGRLEVGDRIVAVNDISLETTTRQNALDIIRRSTSPVILMAEKYLAPNVMANGDPGHSIMRSDSIKSLPTSRQKSAMHGINLSMQHIPNTEHHGIIEGTNNPHGGSLLPPGGDPYQPQLPGGAPPPPDGGNRRSIQDVFVVDLTKINGSFGISLTGGVEVGGIYVKAVLPGGAADLDRRIRKGDRVLEINARRMDGLSRSDAIDWFKSCDRAALVVERIVEVSSSSNQHKMLQPGSQSQLSSFEGDCYTVELQRKGKTFGLCLFGGPEQHGIFVKSLMPDGPALQSSRIVPGDRVHDINGVSLDSLTTAVKAIEVLKQSPDNVTLIMERLHSPQEVPPLDLDIYSVELKKSGDAGFGLSLTGGVELGGIYVKGLLPGGSADNSRKIVKGDRLLEVNGISVEALSKKQANDQLRKATQVSNFILEHNTVYDNLILPESEFFTVEIQKKQNGYGLSLTGGPEIDGVYVKQVQRDSAAEHDGRIKKGDRLITINGRNVENSTRQQCTSMLKLSQDIVVLHLERCVVGDDLPPLDTVLTVVELMKDGTGFGMSLTGGPEIGGIFVKALMPEGVAEKDGRVNIGDRVVEMNSSSLDGYTRQQATELLKNSPPKATFILERYKQNRANLRRNRINAATSNGQLQTLVEENTSDQPFSFPLYNGAAPSVPPRHQNQQQTIQQNHHHIQQNNMLQNQQNNMLNQQNNMLNQQNPLQSQQNIPSRESAFKQLQLQQHQLQQQQNQLMNPSNQQQTNLLNQQKQSVGQPPQNFHQQHLQQQQQLLLRQQQQLQQQSLGAGQPQSLPMGTHQQSRDLQVEQLPQMQHNTHQGNSISSRIPSLIQRQQSLDRGSENSQAQLNHGQHSQSQFRPSQPIHQHQGASQQQNVHGSHQTQIAQNSGPDPQTGGMDLEIGPLNIIEQPMRRHLVANNELAEDSPQKFLKQFSKSVNTPGAAPSSSRLPLGPIASVIFGNNTNARGVHEITDISEDALPEDVQKVQEDIRDLRILRDTMYKPAETSKPAGSFIGIGPILPPPRSIDSNKTDKFNQDTVVRLQNGKLNTQVLTPTTGGTSLNTNRSPGSHPSSLSATPGNMVYTEDLRPSIYAPVNKKSVSPNAQPEVIDLDKRPPVRGPAQRSGMADQNQKKTPSAGVGGGGGGLKWMSLNDDSSCSPVVSPRNSIKHRGESPKQQRENPKQQPQSFSNPIYSTASIPTSTVSSSQTNFNTPLYSRGGTSGLINITQDSRQVDPRSTHRQPQLQQQQQQQQQQQNNSLASHSSYSASNATRQPSHSLPKTKPASSVIPVPLASRFNQNPHKSPLDGGDYIFEVTLFKGTYGLGMNLAGGGSDDNPVVIKKIAVGTAADESGQLRVGDILLEVNGKPVSHLQAKEVIALLRACPSEVQLLAKRPAFEVQAQKNVTGGSNLNYNVGL</sequence>
<dbReference type="Pfam" id="PF09380">
    <property type="entry name" value="FERM_C"/>
    <property type="match status" value="1"/>
</dbReference>
<evidence type="ECO:0000313" key="5">
    <source>
        <dbReference type="Proteomes" id="UP000594262"/>
    </source>
</evidence>
<dbReference type="SUPFAM" id="SSF54236">
    <property type="entry name" value="Ubiquitin-like"/>
    <property type="match status" value="1"/>
</dbReference>
<evidence type="ECO:0000259" key="3">
    <source>
        <dbReference type="PROSITE" id="PS50106"/>
    </source>
</evidence>
<dbReference type="Gene3D" id="2.30.29.30">
    <property type="entry name" value="Pleckstrin-homology domain (PH domain)/Phosphotyrosine-binding domain (PTB)"/>
    <property type="match status" value="1"/>
</dbReference>
<dbReference type="InterPro" id="IPR000299">
    <property type="entry name" value="FERM_domain"/>
</dbReference>
<dbReference type="CDD" id="cd17101">
    <property type="entry name" value="FERM_F1_PTPN13_like"/>
    <property type="match status" value="1"/>
</dbReference>
<dbReference type="Gene3D" id="2.30.42.10">
    <property type="match status" value="9"/>
</dbReference>
<feature type="compositionally biased region" description="Low complexity" evidence="1">
    <location>
        <begin position="381"/>
        <end position="399"/>
    </location>
</feature>
<feature type="compositionally biased region" description="Polar residues" evidence="1">
    <location>
        <begin position="1735"/>
        <end position="1764"/>
    </location>
</feature>
<dbReference type="Pfam" id="PF00373">
    <property type="entry name" value="FERM_M"/>
    <property type="match status" value="1"/>
</dbReference>
<dbReference type="InterPro" id="IPR018980">
    <property type="entry name" value="FERM_PH-like_C"/>
</dbReference>
<feature type="compositionally biased region" description="Low complexity" evidence="1">
    <location>
        <begin position="1468"/>
        <end position="1480"/>
    </location>
</feature>